<keyword evidence="2" id="KW-1185">Reference proteome</keyword>
<evidence type="ECO:0000313" key="2">
    <source>
        <dbReference type="Proteomes" id="UP001152607"/>
    </source>
</evidence>
<sequence length="73" mass="7778">MMPLCRSSAHFVIEDADAGSSSGIFQEVFAFLVVGCANCLVVGEKFLLTLVYIVLKSVSIQSISVFCASDVVD</sequence>
<dbReference type="Proteomes" id="UP001152607">
    <property type="component" value="Unassembled WGS sequence"/>
</dbReference>
<proteinExistence type="predicted"/>
<comment type="caution">
    <text evidence="1">The sequence shown here is derived from an EMBL/GenBank/DDBJ whole genome shotgun (WGS) entry which is preliminary data.</text>
</comment>
<organism evidence="1 2">
    <name type="scientific">Periconia digitata</name>
    <dbReference type="NCBI Taxonomy" id="1303443"/>
    <lineage>
        <taxon>Eukaryota</taxon>
        <taxon>Fungi</taxon>
        <taxon>Dikarya</taxon>
        <taxon>Ascomycota</taxon>
        <taxon>Pezizomycotina</taxon>
        <taxon>Dothideomycetes</taxon>
        <taxon>Pleosporomycetidae</taxon>
        <taxon>Pleosporales</taxon>
        <taxon>Massarineae</taxon>
        <taxon>Periconiaceae</taxon>
        <taxon>Periconia</taxon>
    </lineage>
</organism>
<accession>A0A9W4XQB2</accession>
<dbReference type="AlphaFoldDB" id="A0A9W4XQB2"/>
<evidence type="ECO:0000313" key="1">
    <source>
        <dbReference type="EMBL" id="CAI6333516.1"/>
    </source>
</evidence>
<dbReference type="EMBL" id="CAOQHR010000004">
    <property type="protein sequence ID" value="CAI6333516.1"/>
    <property type="molecule type" value="Genomic_DNA"/>
</dbReference>
<name>A0A9W4XQB2_9PLEO</name>
<protein>
    <submittedName>
        <fullName evidence="1">Uncharacterized protein</fullName>
    </submittedName>
</protein>
<gene>
    <name evidence="1" type="ORF">PDIGIT_LOCUS6558</name>
</gene>
<reference evidence="1" key="1">
    <citation type="submission" date="2023-01" db="EMBL/GenBank/DDBJ databases">
        <authorList>
            <person name="Van Ghelder C."/>
            <person name="Rancurel C."/>
        </authorList>
    </citation>
    <scope>NUCLEOTIDE SEQUENCE</scope>
    <source>
        <strain evidence="1">CNCM I-4278</strain>
    </source>
</reference>